<dbReference type="VEuPathDB" id="MicrosporidiaDB:EDEG_02493"/>
<dbReference type="CDD" id="cd00515">
    <property type="entry name" value="HAM1"/>
    <property type="match status" value="1"/>
</dbReference>
<evidence type="ECO:0000313" key="4">
    <source>
        <dbReference type="Proteomes" id="UP000003163"/>
    </source>
</evidence>
<dbReference type="FunCoup" id="J9DP62">
    <property type="interactions" value="201"/>
</dbReference>
<keyword evidence="4" id="KW-1185">Reference proteome</keyword>
<dbReference type="AlphaFoldDB" id="J9DP62"/>
<dbReference type="PANTHER" id="PTHR11067:SF9">
    <property type="entry name" value="INOSINE TRIPHOSPHATE PYROPHOSPHATASE"/>
    <property type="match status" value="1"/>
</dbReference>
<dbReference type="Gene3D" id="3.90.950.10">
    <property type="match status" value="1"/>
</dbReference>
<dbReference type="STRING" id="1003232.J9DP62"/>
<organism evidence="3 4">
    <name type="scientific">Edhazardia aedis (strain USNM 41457)</name>
    <name type="common">Microsporidian parasite</name>
    <dbReference type="NCBI Taxonomy" id="1003232"/>
    <lineage>
        <taxon>Eukaryota</taxon>
        <taxon>Fungi</taxon>
        <taxon>Fungi incertae sedis</taxon>
        <taxon>Microsporidia</taxon>
        <taxon>Edhazardia</taxon>
    </lineage>
</organism>
<dbReference type="InterPro" id="IPR002637">
    <property type="entry name" value="RdgB/HAM1"/>
</dbReference>
<reference evidence="4" key="2">
    <citation type="submission" date="2015-07" db="EMBL/GenBank/DDBJ databases">
        <title>Contrasting host-pathogen interactions and genome evolution in two generalist and specialist microsporidian pathogens of mosquitoes.</title>
        <authorList>
            <consortium name="The Broad Institute Genomics Platform"/>
            <consortium name="The Broad Institute Genome Sequencing Center for Infectious Disease"/>
            <person name="Cuomo C.A."/>
            <person name="Sanscrainte N.D."/>
            <person name="Goldberg J.M."/>
            <person name="Heiman D."/>
            <person name="Young S."/>
            <person name="Zeng Q."/>
            <person name="Becnel J.J."/>
            <person name="Birren B.W."/>
        </authorList>
    </citation>
    <scope>NUCLEOTIDE SEQUENCE [LARGE SCALE GENOMIC DNA]</scope>
    <source>
        <strain evidence="4">USNM 41457</strain>
    </source>
</reference>
<accession>J9DP62</accession>
<dbReference type="PANTHER" id="PTHR11067">
    <property type="entry name" value="INOSINE TRIPHOSPHATE PYROPHOSPHATASE/HAM1 PROTEIN"/>
    <property type="match status" value="1"/>
</dbReference>
<evidence type="ECO:0000313" key="3">
    <source>
        <dbReference type="EMBL" id="EJW03122.1"/>
    </source>
</evidence>
<dbReference type="OrthoDB" id="6288734at2759"/>
<dbReference type="EMBL" id="AFBI03000045">
    <property type="protein sequence ID" value="EJW03122.1"/>
    <property type="molecule type" value="Genomic_DNA"/>
</dbReference>
<dbReference type="OMA" id="QWDCVFI"/>
<comment type="similarity">
    <text evidence="1">Belongs to the HAM1 NTPase family.</text>
</comment>
<dbReference type="GO" id="GO:0047429">
    <property type="term" value="F:nucleoside triphosphate diphosphatase activity"/>
    <property type="evidence" value="ECO:0007669"/>
    <property type="project" value="InterPro"/>
</dbReference>
<name>J9DP62_EDHAE</name>
<reference evidence="3 4" key="1">
    <citation type="submission" date="2011-08" db="EMBL/GenBank/DDBJ databases">
        <authorList>
            <person name="Liu Z.J."/>
            <person name="Shi F.L."/>
            <person name="Lu J.Q."/>
            <person name="Li M."/>
            <person name="Wang Z.L."/>
        </authorList>
    </citation>
    <scope>NUCLEOTIDE SEQUENCE [LARGE SCALE GENOMIC DNA]</scope>
    <source>
        <strain evidence="3 4">USNM 41457</strain>
    </source>
</reference>
<dbReference type="Proteomes" id="UP000003163">
    <property type="component" value="Unassembled WGS sequence"/>
</dbReference>
<evidence type="ECO:0000256" key="2">
    <source>
        <dbReference type="ARBA" id="ARBA00022801"/>
    </source>
</evidence>
<dbReference type="Pfam" id="PF01725">
    <property type="entry name" value="Ham1p_like"/>
    <property type="match status" value="1"/>
</dbReference>
<dbReference type="SUPFAM" id="SSF52972">
    <property type="entry name" value="ITPase-like"/>
    <property type="match status" value="1"/>
</dbReference>
<comment type="caution">
    <text evidence="3">The sequence shown here is derived from an EMBL/GenBank/DDBJ whole genome shotgun (WGS) entry which is preliminary data.</text>
</comment>
<dbReference type="HOGENOM" id="CLU_082080_1_1_1"/>
<dbReference type="InParanoid" id="J9DP62"/>
<proteinExistence type="inferred from homology"/>
<sequence>MIYFFATSNKHKFEEAKDILTVPLIAENVDITEIQGSIEDIVIKKAIDAYGIIKPRYPEPICVITDDVSLEIKMLNNFPGVYVKEFISNGFENLEKILNIHDKSATAICAIGICYDSPGQTQSYTTKCFKAVVNGQLTFNRPIHNVNAFGFDKIFVPDGMEKTYAECNFTDKNKVSHRRKALKKLEDFLKIQDFCNSINKKKI</sequence>
<gene>
    <name evidence="3" type="ORF">EDEG_02493</name>
</gene>
<protein>
    <submittedName>
        <fullName evidence="3">RdgB/HAM1 family non-canonical purine NTP pyrophosphatase</fullName>
    </submittedName>
</protein>
<evidence type="ECO:0000256" key="1">
    <source>
        <dbReference type="ARBA" id="ARBA00008023"/>
    </source>
</evidence>
<keyword evidence="2" id="KW-0378">Hydrolase</keyword>
<dbReference type="InterPro" id="IPR029001">
    <property type="entry name" value="ITPase-like_fam"/>
</dbReference>
<dbReference type="GO" id="GO:0005737">
    <property type="term" value="C:cytoplasm"/>
    <property type="evidence" value="ECO:0007669"/>
    <property type="project" value="TreeGrafter"/>
</dbReference>
<dbReference type="GO" id="GO:0009143">
    <property type="term" value="P:nucleoside triphosphate catabolic process"/>
    <property type="evidence" value="ECO:0007669"/>
    <property type="project" value="InterPro"/>
</dbReference>